<dbReference type="Gene3D" id="3.30.70.270">
    <property type="match status" value="1"/>
</dbReference>
<organism evidence="3 4">
    <name type="scientific">Ancylostoma ceylanicum</name>
    <dbReference type="NCBI Taxonomy" id="53326"/>
    <lineage>
        <taxon>Eukaryota</taxon>
        <taxon>Metazoa</taxon>
        <taxon>Ecdysozoa</taxon>
        <taxon>Nematoda</taxon>
        <taxon>Chromadorea</taxon>
        <taxon>Rhabditida</taxon>
        <taxon>Rhabditina</taxon>
        <taxon>Rhabditomorpha</taxon>
        <taxon>Strongyloidea</taxon>
        <taxon>Ancylostomatidae</taxon>
        <taxon>Ancylostomatinae</taxon>
        <taxon>Ancylostoma</taxon>
    </lineage>
</organism>
<dbReference type="PROSITE" id="PS50878">
    <property type="entry name" value="RT_POL"/>
    <property type="match status" value="1"/>
</dbReference>
<dbReference type="InterPro" id="IPR000477">
    <property type="entry name" value="RT_dom"/>
</dbReference>
<gene>
    <name evidence="3" type="primary">Acey_s0264.g619</name>
    <name evidence="3" type="ORF">Y032_0264g619</name>
</gene>
<evidence type="ECO:0000313" key="4">
    <source>
        <dbReference type="Proteomes" id="UP000024635"/>
    </source>
</evidence>
<evidence type="ECO:0000313" key="3">
    <source>
        <dbReference type="EMBL" id="EYB87369.1"/>
    </source>
</evidence>
<dbReference type="SUPFAM" id="SSF56672">
    <property type="entry name" value="DNA/RNA polymerases"/>
    <property type="match status" value="1"/>
</dbReference>
<dbReference type="EMBL" id="JARK01001600">
    <property type="protein sequence ID" value="EYB87369.1"/>
    <property type="molecule type" value="Genomic_DNA"/>
</dbReference>
<keyword evidence="1" id="KW-0175">Coiled coil</keyword>
<feature type="coiled-coil region" evidence="1">
    <location>
        <begin position="22"/>
        <end position="49"/>
    </location>
</feature>
<dbReference type="InterPro" id="IPR043128">
    <property type="entry name" value="Rev_trsase/Diguanyl_cyclase"/>
</dbReference>
<dbReference type="OrthoDB" id="418748at2759"/>
<dbReference type="Pfam" id="PF00078">
    <property type="entry name" value="RVT_1"/>
    <property type="match status" value="1"/>
</dbReference>
<name>A0A016SAQ5_9BILA</name>
<evidence type="ECO:0000259" key="2">
    <source>
        <dbReference type="PROSITE" id="PS50878"/>
    </source>
</evidence>
<proteinExistence type="predicted"/>
<reference evidence="4" key="1">
    <citation type="journal article" date="2015" name="Nat. Genet.">
        <title>The genome and transcriptome of the zoonotic hookworm Ancylostoma ceylanicum identify infection-specific gene families.</title>
        <authorList>
            <person name="Schwarz E.M."/>
            <person name="Hu Y."/>
            <person name="Antoshechkin I."/>
            <person name="Miller M.M."/>
            <person name="Sternberg P.W."/>
            <person name="Aroian R.V."/>
        </authorList>
    </citation>
    <scope>NUCLEOTIDE SEQUENCE</scope>
    <source>
        <strain evidence="4">HY135</strain>
    </source>
</reference>
<dbReference type="Proteomes" id="UP000024635">
    <property type="component" value="Unassembled WGS sequence"/>
</dbReference>
<dbReference type="AlphaFoldDB" id="A0A016SAQ5"/>
<comment type="caution">
    <text evidence="3">The sequence shown here is derived from an EMBL/GenBank/DDBJ whole genome shotgun (WGS) entry which is preliminary data.</text>
</comment>
<dbReference type="InterPro" id="IPR043502">
    <property type="entry name" value="DNA/RNA_pol_sf"/>
</dbReference>
<feature type="domain" description="Reverse transcriptase" evidence="2">
    <location>
        <begin position="1"/>
        <end position="70"/>
    </location>
</feature>
<accession>A0A016SAQ5</accession>
<evidence type="ECO:0000256" key="1">
    <source>
        <dbReference type="SAM" id="Coils"/>
    </source>
</evidence>
<keyword evidence="4" id="KW-1185">Reference proteome</keyword>
<protein>
    <recommendedName>
        <fullName evidence="2">Reverse transcriptase domain-containing protein</fullName>
    </recommendedName>
</protein>
<sequence length="75" mass="8604">MNAIPRDLQRSAPWTLLYADDVMLASKQEEDLEQQAQALSERLALFDLRLNLEKTEYMTTTSTSFPPIKLMVMPS</sequence>